<evidence type="ECO:0000313" key="2">
    <source>
        <dbReference type="EMBL" id="MFC0711167.1"/>
    </source>
</evidence>
<proteinExistence type="predicted"/>
<feature type="region of interest" description="Disordered" evidence="1">
    <location>
        <begin position="1"/>
        <end position="20"/>
    </location>
</feature>
<accession>A0ABV6SNR2</accession>
<dbReference type="Proteomes" id="UP001589891">
    <property type="component" value="Unassembled WGS sequence"/>
</dbReference>
<dbReference type="InterPro" id="IPR029044">
    <property type="entry name" value="Nucleotide-diphossugar_trans"/>
</dbReference>
<gene>
    <name evidence="2" type="ORF">ACFFGX_16965</name>
</gene>
<dbReference type="EMBL" id="JBHLSS010000107">
    <property type="protein sequence ID" value="MFC0711167.1"/>
    <property type="molecule type" value="Genomic_DNA"/>
</dbReference>
<dbReference type="RefSeq" id="WP_376947944.1">
    <property type="nucleotide sequence ID" value="NZ_CP171449.1"/>
</dbReference>
<sequence length="305" mass="34461">MSGGFSVFSHPAGKTTRKRNKSIKKIERLLLACKFFLRNRFSSDPVCAKGGVTVSLTSHSTRTERVYLAIESIAAGIEKPGRIILWLDDARIFDDLPKSLQRLRKRGLEIRMCDNYGPHTKYYPFIKYEEIEGPLVTADDDSFYPPTWLKRLHEEHEATPKTVVAYKALRVQITNERIEPYLNWRFCLEEKADLQNFALGVGGVVYPAAFLRRLKEAGTAFMACCPRHDDVWLHANAVRQGYEVRQISNDVNHFPLVPGTQRIGLKNSNRIGGDDQAISLTYDEADIAKMLGVSSPADGREACRA</sequence>
<evidence type="ECO:0008006" key="4">
    <source>
        <dbReference type="Google" id="ProtNLM"/>
    </source>
</evidence>
<organism evidence="2 3">
    <name type="scientific">Azorhizophilus paspali</name>
    <name type="common">Azotobacter paspali</name>
    <dbReference type="NCBI Taxonomy" id="69963"/>
    <lineage>
        <taxon>Bacteria</taxon>
        <taxon>Pseudomonadati</taxon>
        <taxon>Pseudomonadota</taxon>
        <taxon>Gammaproteobacteria</taxon>
        <taxon>Pseudomonadales</taxon>
        <taxon>Pseudomonadaceae</taxon>
        <taxon>Azorhizophilus</taxon>
    </lineage>
</organism>
<reference evidence="2 3" key="1">
    <citation type="submission" date="2024-09" db="EMBL/GenBank/DDBJ databases">
        <authorList>
            <person name="Sun Q."/>
            <person name="Mori K."/>
        </authorList>
    </citation>
    <scope>NUCLEOTIDE SEQUENCE [LARGE SCALE GENOMIC DNA]</scope>
    <source>
        <strain evidence="2 3">NCAIM B.01794</strain>
    </source>
</reference>
<evidence type="ECO:0000313" key="3">
    <source>
        <dbReference type="Proteomes" id="UP001589891"/>
    </source>
</evidence>
<protein>
    <recommendedName>
        <fullName evidence="4">Glycosyltransferase</fullName>
    </recommendedName>
</protein>
<name>A0ABV6SNR2_AZOPA</name>
<evidence type="ECO:0000256" key="1">
    <source>
        <dbReference type="SAM" id="MobiDB-lite"/>
    </source>
</evidence>
<dbReference type="SUPFAM" id="SSF53448">
    <property type="entry name" value="Nucleotide-diphospho-sugar transferases"/>
    <property type="match status" value="1"/>
</dbReference>
<comment type="caution">
    <text evidence="2">The sequence shown here is derived from an EMBL/GenBank/DDBJ whole genome shotgun (WGS) entry which is preliminary data.</text>
</comment>
<keyword evidence="3" id="KW-1185">Reference proteome</keyword>